<dbReference type="SUPFAM" id="SSF48065">
    <property type="entry name" value="DBL homology domain (DH-domain)"/>
    <property type="match status" value="1"/>
</dbReference>
<gene>
    <name evidence="3" type="ORF">RDWZM_005640</name>
</gene>
<feature type="domain" description="DH" evidence="2">
    <location>
        <begin position="352"/>
        <end position="530"/>
    </location>
</feature>
<name>A0A9Q0M4C9_BLOTA</name>
<feature type="region of interest" description="Disordered" evidence="1">
    <location>
        <begin position="102"/>
        <end position="129"/>
    </location>
</feature>
<dbReference type="InterPro" id="IPR047271">
    <property type="entry name" value="Ephexin-like"/>
</dbReference>
<dbReference type="PANTHER" id="PTHR12845">
    <property type="entry name" value="GUANINE NUCLEOTIDE EXCHANGE FACTOR"/>
    <property type="match status" value="1"/>
</dbReference>
<keyword evidence="4" id="KW-1185">Reference proteome</keyword>
<comment type="caution">
    <text evidence="3">The sequence shown here is derived from an EMBL/GenBank/DDBJ whole genome shotgun (WGS) entry which is preliminary data.</text>
</comment>
<proteinExistence type="predicted"/>
<dbReference type="SMART" id="SM00325">
    <property type="entry name" value="RhoGEF"/>
    <property type="match status" value="1"/>
</dbReference>
<evidence type="ECO:0000313" key="4">
    <source>
        <dbReference type="Proteomes" id="UP001142055"/>
    </source>
</evidence>
<sequence length="790" mass="92269">MYHLKRKSIDRVISNSNYAKDLYIIPSKTVHDNVRFFESKLKQSQQKQSVLESESRKKRFSKSVDCSVLEQNQNTIKTSSDKSNESTIEKMFENFLVRMDSLKTNKNTNNDNDDDDNDKSSKVESSVKSFLDKSIQTNESYETMNGTKQDSANLPTEMMMNLTISIERIKPNNNYNSVCSCTNKSSHRFRFRQRRFCRHRLKRSLKAKSTNQIDLHASLEDDKLSSQYETKEYNLKVSPSTLGLLSKQIEDFCRSSLMSNKSIDYESNDHSPSLMSAHLFHRDSIFAMKNQLHRKGAYKRNLSLNEYLYKNLLQSSSSGDLVQFKSKYPWRTFIENSRHRNKIIGSTDQEVRLCEAMFEIILTERTYISQLETLKNFINSNPKLNLSKYDRKTIFGNIIELFDINQKLYTDFVASFQFDIFMNSIFGILSKYFINGNMEPYIEYLKGQVKRNQFILETDGTNNGTDKIVNLSSLLILPMQRITRYPLLISKVVDLLNKFPSDQPLFKIDRETIEQSLSDATKFAEKCNRAMQDEQKLHDLIEFKKQLVGKQIYDLVTPNREIIAKYVVKVQRKIHFIPQYLDNNIGRNDNCNNNKSENIKEMKMKATIILLNDMLILAKHKFKKNEYLVIEYEKLDQVTIRSADFPLNGMISYEMNWIENSPIIGRQCSQTPPNNGNTFSLFPMTLSTNCEIRFKKDQYTDIYIVSFDSTKDDEDRFLAQVNKLKRELIVHSSSEPNIHAPLCRTGRKWSNQDNHQTMDNQSNHINSYESDSESETNKRKSAEINFFQLI</sequence>
<dbReference type="GO" id="GO:0005085">
    <property type="term" value="F:guanyl-nucleotide exchange factor activity"/>
    <property type="evidence" value="ECO:0007669"/>
    <property type="project" value="InterPro"/>
</dbReference>
<feature type="region of interest" description="Disordered" evidence="1">
    <location>
        <begin position="741"/>
        <end position="779"/>
    </location>
</feature>
<dbReference type="Gene3D" id="1.20.900.10">
    <property type="entry name" value="Dbl homology (DH) domain"/>
    <property type="match status" value="1"/>
</dbReference>
<dbReference type="PROSITE" id="PS50010">
    <property type="entry name" value="DH_2"/>
    <property type="match status" value="1"/>
</dbReference>
<dbReference type="PANTHER" id="PTHR12845:SF5">
    <property type="entry name" value="EPHEXIN, ISOFORM D"/>
    <property type="match status" value="1"/>
</dbReference>
<dbReference type="AlphaFoldDB" id="A0A9Q0M4C9"/>
<accession>A0A9Q0M4C9</accession>
<protein>
    <recommendedName>
        <fullName evidence="2">DH domain-containing protein</fullName>
    </recommendedName>
</protein>
<dbReference type="Proteomes" id="UP001142055">
    <property type="component" value="Chromosome 2"/>
</dbReference>
<dbReference type="EMBL" id="JAPWDV010000002">
    <property type="protein sequence ID" value="KAJ6219828.1"/>
    <property type="molecule type" value="Genomic_DNA"/>
</dbReference>
<feature type="compositionally biased region" description="Polar residues" evidence="1">
    <location>
        <begin position="748"/>
        <end position="769"/>
    </location>
</feature>
<organism evidence="3 4">
    <name type="scientific">Blomia tropicalis</name>
    <name type="common">Mite</name>
    <dbReference type="NCBI Taxonomy" id="40697"/>
    <lineage>
        <taxon>Eukaryota</taxon>
        <taxon>Metazoa</taxon>
        <taxon>Ecdysozoa</taxon>
        <taxon>Arthropoda</taxon>
        <taxon>Chelicerata</taxon>
        <taxon>Arachnida</taxon>
        <taxon>Acari</taxon>
        <taxon>Acariformes</taxon>
        <taxon>Sarcoptiformes</taxon>
        <taxon>Astigmata</taxon>
        <taxon>Glycyphagoidea</taxon>
        <taxon>Echimyopodidae</taxon>
        <taxon>Blomia</taxon>
    </lineage>
</organism>
<evidence type="ECO:0000256" key="1">
    <source>
        <dbReference type="SAM" id="MobiDB-lite"/>
    </source>
</evidence>
<reference evidence="3" key="1">
    <citation type="submission" date="2022-12" db="EMBL/GenBank/DDBJ databases">
        <title>Genome assemblies of Blomia tropicalis.</title>
        <authorList>
            <person name="Cui Y."/>
        </authorList>
    </citation>
    <scope>NUCLEOTIDE SEQUENCE</scope>
    <source>
        <tissue evidence="3">Adult mites</tissue>
    </source>
</reference>
<dbReference type="Pfam" id="PF00621">
    <property type="entry name" value="RhoGEF"/>
    <property type="match status" value="1"/>
</dbReference>
<dbReference type="InterPro" id="IPR000219">
    <property type="entry name" value="DH_dom"/>
</dbReference>
<dbReference type="InterPro" id="IPR035899">
    <property type="entry name" value="DBL_dom_sf"/>
</dbReference>
<evidence type="ECO:0000259" key="2">
    <source>
        <dbReference type="PROSITE" id="PS50010"/>
    </source>
</evidence>
<evidence type="ECO:0000313" key="3">
    <source>
        <dbReference type="EMBL" id="KAJ6219828.1"/>
    </source>
</evidence>